<gene>
    <name evidence="1" type="ORF">HEDJPLGI_00023</name>
</gene>
<keyword evidence="2" id="KW-1185">Reference proteome</keyword>
<dbReference type="GeneID" id="300174908"/>
<evidence type="ECO:0000313" key="1">
    <source>
        <dbReference type="EMBL" id="QDJ99944.1"/>
    </source>
</evidence>
<accession>A0A5P1M7D6</accession>
<dbReference type="EMBL" id="MK907267">
    <property type="protein sequence ID" value="QDJ99944.1"/>
    <property type="molecule type" value="Genomic_DNA"/>
</dbReference>
<proteinExistence type="predicted"/>
<protein>
    <recommendedName>
        <fullName evidence="3">Receptor-blocking protein</fullName>
    </recommendedName>
</protein>
<evidence type="ECO:0008006" key="3">
    <source>
        <dbReference type="Google" id="ProtNLM"/>
    </source>
</evidence>
<sequence>MKKLLIALAAVTMLSGCAPQPKPFCVAYVKTSWATGTQHYSLTIRDVREVGYRFPKTQLRTKFGWWDLSQFDLKYGDCKFNLEQSGYL</sequence>
<dbReference type="Proteomes" id="UP000336257">
    <property type="component" value="Segment"/>
</dbReference>
<reference evidence="1 2" key="1">
    <citation type="journal article" date="2019" name="Front. Microbiol.">
        <title>Natural Occurrence of Escherichia coli-Infecting Bacteriophages in Clinical Samples.</title>
        <authorList>
            <person name="Pacifico C."/>
            <person name="Hilbert M."/>
            <person name="Sofka D."/>
            <person name="Dinhopl N."/>
            <person name="Pap I.-J."/>
            <person name="Aspoeck C."/>
            <person name="Carrico J.A."/>
            <person name="Hilbert F."/>
        </authorList>
    </citation>
    <scope>NUCLEOTIDE SEQUENCE [LARGE SCALE GENOMIC DNA]</scope>
</reference>
<dbReference type="PROSITE" id="PS51257">
    <property type="entry name" value="PROKAR_LIPOPROTEIN"/>
    <property type="match status" value="1"/>
</dbReference>
<organism evidence="1 2">
    <name type="scientific">Escherichia phage vB_EcoS-26175I</name>
    <dbReference type="NCBI Taxonomy" id="2576478"/>
    <lineage>
        <taxon>Viruses</taxon>
        <taxon>Duplodnaviria</taxon>
        <taxon>Heunggongvirae</taxon>
        <taxon>Uroviricota</taxon>
        <taxon>Caudoviricetes</taxon>
        <taxon>Demerecviridae</taxon>
        <taxon>Markadamsvirinae</taxon>
        <taxon>Epseptimavirus</taxon>
        <taxon>Epseptimavirus ev26175I</taxon>
    </lineage>
</organism>
<evidence type="ECO:0000313" key="2">
    <source>
        <dbReference type="Proteomes" id="UP000336257"/>
    </source>
</evidence>
<name>A0A5P1M7D6_9CAUD</name>
<dbReference type="RefSeq" id="YP_013604930.1">
    <property type="nucleotide sequence ID" value="NC_133255.1"/>
</dbReference>